<feature type="transmembrane region" description="Helical" evidence="9">
    <location>
        <begin position="12"/>
        <end position="35"/>
    </location>
</feature>
<evidence type="ECO:0008006" key="12">
    <source>
        <dbReference type="Google" id="ProtNLM"/>
    </source>
</evidence>
<protein>
    <recommendedName>
        <fullName evidence="12">N-terminal cleavage protein</fullName>
    </recommendedName>
</protein>
<dbReference type="PRINTS" id="PR00813">
    <property type="entry name" value="BCTERIALGSPG"/>
</dbReference>
<keyword evidence="6 9" id="KW-1133">Transmembrane helix</keyword>
<keyword evidence="4 9" id="KW-0812">Transmembrane</keyword>
<comment type="caution">
    <text evidence="10">The sequence shown here is derived from an EMBL/GenBank/DDBJ whole genome shotgun (WGS) entry which is preliminary data.</text>
</comment>
<reference evidence="10 11" key="1">
    <citation type="submission" date="2014-04" db="EMBL/GenBank/DDBJ databases">
        <title>Draft Genome Sequence of Synergistes jonesii.</title>
        <authorList>
            <person name="Coil D.A."/>
            <person name="Eisen J.A."/>
            <person name="Holland-Moritz H.E."/>
        </authorList>
    </citation>
    <scope>NUCLEOTIDE SEQUENCE [LARGE SCALE GENOMIC DNA]</scope>
    <source>
        <strain evidence="10 11">78-1</strain>
    </source>
</reference>
<evidence type="ECO:0000256" key="1">
    <source>
        <dbReference type="ARBA" id="ARBA00004203"/>
    </source>
</evidence>
<keyword evidence="8" id="KW-0998">Cell outer membrane</keyword>
<evidence type="ECO:0000256" key="8">
    <source>
        <dbReference type="ARBA" id="ARBA00023237"/>
    </source>
</evidence>
<evidence type="ECO:0000256" key="4">
    <source>
        <dbReference type="ARBA" id="ARBA00022692"/>
    </source>
</evidence>
<name>A0A073IQ07_9BACT</name>
<keyword evidence="5" id="KW-0574">Periplasm</keyword>
<keyword evidence="11" id="KW-1185">Reference proteome</keyword>
<evidence type="ECO:0000256" key="5">
    <source>
        <dbReference type="ARBA" id="ARBA00022764"/>
    </source>
</evidence>
<dbReference type="PROSITE" id="PS00409">
    <property type="entry name" value="PROKAR_NTER_METHYL"/>
    <property type="match status" value="1"/>
</dbReference>
<proteinExistence type="predicted"/>
<dbReference type="GO" id="GO:0042597">
    <property type="term" value="C:periplasmic space"/>
    <property type="evidence" value="ECO:0007669"/>
    <property type="project" value="UniProtKB-SubCell"/>
</dbReference>
<dbReference type="EMBL" id="JMKI01000037">
    <property type="protein sequence ID" value="KEJ91849.1"/>
    <property type="molecule type" value="Genomic_DNA"/>
</dbReference>
<dbReference type="PANTHER" id="PTHR30093:SF44">
    <property type="entry name" value="TYPE II SECRETION SYSTEM CORE PROTEIN G"/>
    <property type="match status" value="1"/>
</dbReference>
<evidence type="ECO:0000313" key="10">
    <source>
        <dbReference type="EMBL" id="KEJ91849.1"/>
    </source>
</evidence>
<accession>A0A073IQ07</accession>
<dbReference type="PANTHER" id="PTHR30093">
    <property type="entry name" value="GENERAL SECRETION PATHWAY PROTEIN G"/>
    <property type="match status" value="1"/>
</dbReference>
<dbReference type="GeneID" id="90984129"/>
<sequence length="152" mass="16415">MHNMLRKDCKAKGFTLVELLIVIVIIGILAGMMMLSTGSATDKAEATKIVSNLRGIKAACLMYYAENRAWPVSSDKTVLDKYLDQKISGMNSYGIDINNGDIFARYSDAAVMTTGVKNKLKNMASESGLKASAAVSADDYSNGTAVYMPIKK</sequence>
<dbReference type="GO" id="GO:0015628">
    <property type="term" value="P:protein secretion by the type II secretion system"/>
    <property type="evidence" value="ECO:0007669"/>
    <property type="project" value="InterPro"/>
</dbReference>
<evidence type="ECO:0000256" key="6">
    <source>
        <dbReference type="ARBA" id="ARBA00022989"/>
    </source>
</evidence>
<dbReference type="Gene3D" id="3.30.700.10">
    <property type="entry name" value="Glycoprotein, Type 4 Pilin"/>
    <property type="match status" value="1"/>
</dbReference>
<organism evidence="10 11">
    <name type="scientific">Synergistes jonesii</name>
    <dbReference type="NCBI Taxonomy" id="2754"/>
    <lineage>
        <taxon>Bacteria</taxon>
        <taxon>Thermotogati</taxon>
        <taxon>Synergistota</taxon>
        <taxon>Synergistia</taxon>
        <taxon>Synergistales</taxon>
        <taxon>Synergistaceae</taxon>
        <taxon>Synergistes</taxon>
    </lineage>
</organism>
<dbReference type="Proteomes" id="UP000027665">
    <property type="component" value="Unassembled WGS sequence"/>
</dbReference>
<dbReference type="OrthoDB" id="6318at2"/>
<gene>
    <name evidence="10" type="ORF">EH55_07725</name>
</gene>
<dbReference type="InterPro" id="IPR045584">
    <property type="entry name" value="Pilin-like"/>
</dbReference>
<dbReference type="Pfam" id="PF07963">
    <property type="entry name" value="N_methyl"/>
    <property type="match status" value="1"/>
</dbReference>
<dbReference type="NCBIfam" id="TIGR02532">
    <property type="entry name" value="IV_pilin_GFxxxE"/>
    <property type="match status" value="1"/>
</dbReference>
<dbReference type="RefSeq" id="WP_037977240.1">
    <property type="nucleotide sequence ID" value="NZ_CAMETI010000006.1"/>
</dbReference>
<evidence type="ECO:0000256" key="2">
    <source>
        <dbReference type="ARBA" id="ARBA00004418"/>
    </source>
</evidence>
<dbReference type="InterPro" id="IPR000983">
    <property type="entry name" value="Bac_GSPG_pilin"/>
</dbReference>
<dbReference type="GO" id="GO:0009279">
    <property type="term" value="C:cell outer membrane"/>
    <property type="evidence" value="ECO:0007669"/>
    <property type="project" value="UniProtKB-SubCell"/>
</dbReference>
<comment type="subcellular location">
    <subcellularLocation>
        <location evidence="1">Cell outer membrane</location>
        <topology evidence="1">Single-pass membrane protein</topology>
    </subcellularLocation>
    <subcellularLocation>
        <location evidence="2">Periplasm</location>
    </subcellularLocation>
</comment>
<keyword evidence="3" id="KW-0488">Methylation</keyword>
<dbReference type="eggNOG" id="COG2165">
    <property type="taxonomic scope" value="Bacteria"/>
</dbReference>
<keyword evidence="7 9" id="KW-0472">Membrane</keyword>
<dbReference type="InterPro" id="IPR012902">
    <property type="entry name" value="N_methyl_site"/>
</dbReference>
<evidence type="ECO:0000313" key="11">
    <source>
        <dbReference type="Proteomes" id="UP000027665"/>
    </source>
</evidence>
<dbReference type="SUPFAM" id="SSF54523">
    <property type="entry name" value="Pili subunits"/>
    <property type="match status" value="1"/>
</dbReference>
<dbReference type="AlphaFoldDB" id="A0A073IQ07"/>
<dbReference type="STRING" id="2754.EH55_07725"/>
<dbReference type="GO" id="GO:0015627">
    <property type="term" value="C:type II protein secretion system complex"/>
    <property type="evidence" value="ECO:0007669"/>
    <property type="project" value="InterPro"/>
</dbReference>
<evidence type="ECO:0000256" key="7">
    <source>
        <dbReference type="ARBA" id="ARBA00023136"/>
    </source>
</evidence>
<evidence type="ECO:0000256" key="9">
    <source>
        <dbReference type="SAM" id="Phobius"/>
    </source>
</evidence>
<evidence type="ECO:0000256" key="3">
    <source>
        <dbReference type="ARBA" id="ARBA00022481"/>
    </source>
</evidence>